<proteinExistence type="predicted"/>
<dbReference type="Proteomes" id="UP000016511">
    <property type="component" value="Unassembled WGS sequence"/>
</dbReference>
<organism evidence="1 2">
    <name type="scientific">Aneurinibacillus aneurinilyticus ATCC 12856</name>
    <dbReference type="NCBI Taxonomy" id="649747"/>
    <lineage>
        <taxon>Bacteria</taxon>
        <taxon>Bacillati</taxon>
        <taxon>Bacillota</taxon>
        <taxon>Bacilli</taxon>
        <taxon>Bacillales</taxon>
        <taxon>Paenibacillaceae</taxon>
        <taxon>Aneurinibacillus group</taxon>
        <taxon>Aneurinibacillus</taxon>
    </lineage>
</organism>
<comment type="caution">
    <text evidence="1">The sequence shown here is derived from an EMBL/GenBank/DDBJ whole genome shotgun (WGS) entry which is preliminary data.</text>
</comment>
<evidence type="ECO:0000313" key="2">
    <source>
        <dbReference type="Proteomes" id="UP000016511"/>
    </source>
</evidence>
<protein>
    <submittedName>
        <fullName evidence="1">Uncharacterized protein</fullName>
    </submittedName>
</protein>
<dbReference type="EMBL" id="AWSJ01000310">
    <property type="protein sequence ID" value="ERI06846.1"/>
    <property type="molecule type" value="Genomic_DNA"/>
</dbReference>
<dbReference type="AlphaFoldDB" id="U1Y7N6"/>
<sequence length="41" mass="4743">MRLGKKKRVDAPTAPPAFLTSHHKNVSIYQIRCIYIFQSIL</sequence>
<reference evidence="1 2" key="1">
    <citation type="submission" date="2013-08" db="EMBL/GenBank/DDBJ databases">
        <authorList>
            <person name="Weinstock G."/>
            <person name="Sodergren E."/>
            <person name="Wylie T."/>
            <person name="Fulton L."/>
            <person name="Fulton R."/>
            <person name="Fronick C."/>
            <person name="O'Laughlin M."/>
            <person name="Godfrey J."/>
            <person name="Miner T."/>
            <person name="Herter B."/>
            <person name="Appelbaum E."/>
            <person name="Cordes M."/>
            <person name="Lek S."/>
            <person name="Wollam A."/>
            <person name="Pepin K.H."/>
            <person name="Palsikar V.B."/>
            <person name="Mitreva M."/>
            <person name="Wilson R.K."/>
        </authorList>
    </citation>
    <scope>NUCLEOTIDE SEQUENCE [LARGE SCALE GENOMIC DNA]</scope>
    <source>
        <strain evidence="1 2">ATCC 12856</strain>
    </source>
</reference>
<accession>U1Y7N6</accession>
<dbReference type="HOGENOM" id="CLU_197281_1_1_9"/>
<keyword evidence="2" id="KW-1185">Reference proteome</keyword>
<evidence type="ECO:0000313" key="1">
    <source>
        <dbReference type="EMBL" id="ERI06846.1"/>
    </source>
</evidence>
<gene>
    <name evidence="1" type="ORF">HMPREF0083_05088</name>
</gene>
<name>U1Y7N6_ANEAE</name>